<dbReference type="EMBL" id="JAGQHS010000511">
    <property type="protein sequence ID" value="MCA9759804.1"/>
    <property type="molecule type" value="Genomic_DNA"/>
</dbReference>
<dbReference type="Proteomes" id="UP000739538">
    <property type="component" value="Unassembled WGS sequence"/>
</dbReference>
<gene>
    <name evidence="3" type="ORF">KDA27_28665</name>
</gene>
<keyword evidence="3" id="KW-0969">Cilium</keyword>
<feature type="non-terminal residue" evidence="3">
    <location>
        <position position="1"/>
    </location>
</feature>
<accession>A0A956NIV9</accession>
<proteinExistence type="predicted"/>
<name>A0A956NIV9_UNCEI</name>
<sequence>VGTIFQGSLGAGEHAIEWNGLDADGRRVPNGVYSMRVVASSAVAGSGATGSSSGASGGEVSGRVTILR</sequence>
<dbReference type="Pfam" id="PF13860">
    <property type="entry name" value="FlgD_ig"/>
    <property type="match status" value="1"/>
</dbReference>
<evidence type="ECO:0000313" key="4">
    <source>
        <dbReference type="Proteomes" id="UP000739538"/>
    </source>
</evidence>
<feature type="compositionally biased region" description="Low complexity" evidence="1">
    <location>
        <begin position="44"/>
        <end position="54"/>
    </location>
</feature>
<comment type="caution">
    <text evidence="3">The sequence shown here is derived from an EMBL/GenBank/DDBJ whole genome shotgun (WGS) entry which is preliminary data.</text>
</comment>
<keyword evidence="3" id="KW-0282">Flagellum</keyword>
<reference evidence="3" key="2">
    <citation type="journal article" date="2021" name="Microbiome">
        <title>Successional dynamics and alternative stable states in a saline activated sludge microbial community over 9 years.</title>
        <authorList>
            <person name="Wang Y."/>
            <person name="Ye J."/>
            <person name="Ju F."/>
            <person name="Liu L."/>
            <person name="Boyd J.A."/>
            <person name="Deng Y."/>
            <person name="Parks D.H."/>
            <person name="Jiang X."/>
            <person name="Yin X."/>
            <person name="Woodcroft B.J."/>
            <person name="Tyson G.W."/>
            <person name="Hugenholtz P."/>
            <person name="Polz M.F."/>
            <person name="Zhang T."/>
        </authorList>
    </citation>
    <scope>NUCLEOTIDE SEQUENCE</scope>
    <source>
        <strain evidence="3">HKST-UBA02</strain>
    </source>
</reference>
<evidence type="ECO:0000259" key="2">
    <source>
        <dbReference type="Pfam" id="PF13860"/>
    </source>
</evidence>
<dbReference type="InterPro" id="IPR025965">
    <property type="entry name" value="FlgD/Vpr_Ig-like"/>
</dbReference>
<dbReference type="Gene3D" id="2.60.40.4070">
    <property type="match status" value="1"/>
</dbReference>
<dbReference type="AlphaFoldDB" id="A0A956NIV9"/>
<evidence type="ECO:0000256" key="1">
    <source>
        <dbReference type="SAM" id="MobiDB-lite"/>
    </source>
</evidence>
<organism evidence="3 4">
    <name type="scientific">Eiseniibacteriota bacterium</name>
    <dbReference type="NCBI Taxonomy" id="2212470"/>
    <lineage>
        <taxon>Bacteria</taxon>
        <taxon>Candidatus Eiseniibacteriota</taxon>
    </lineage>
</organism>
<protein>
    <submittedName>
        <fullName evidence="3">Flagellar hook capping protein</fullName>
    </submittedName>
</protein>
<keyword evidence="3" id="KW-0966">Cell projection</keyword>
<evidence type="ECO:0000313" key="3">
    <source>
        <dbReference type="EMBL" id="MCA9759804.1"/>
    </source>
</evidence>
<feature type="domain" description="FlgD/Vpr Ig-like" evidence="2">
    <location>
        <begin position="1"/>
        <end position="41"/>
    </location>
</feature>
<feature type="region of interest" description="Disordered" evidence="1">
    <location>
        <begin position="44"/>
        <end position="68"/>
    </location>
</feature>
<reference evidence="3" key="1">
    <citation type="submission" date="2020-04" db="EMBL/GenBank/DDBJ databases">
        <authorList>
            <person name="Zhang T."/>
        </authorList>
    </citation>
    <scope>NUCLEOTIDE SEQUENCE</scope>
    <source>
        <strain evidence="3">HKST-UBA02</strain>
    </source>
</reference>